<feature type="domain" description="Histidine kinase" evidence="12">
    <location>
        <begin position="235"/>
        <end position="445"/>
    </location>
</feature>
<dbReference type="GO" id="GO:0000155">
    <property type="term" value="F:phosphorelay sensor kinase activity"/>
    <property type="evidence" value="ECO:0007669"/>
    <property type="project" value="InterPro"/>
</dbReference>
<dbReference type="Gene3D" id="1.10.287.130">
    <property type="match status" value="1"/>
</dbReference>
<dbReference type="InterPro" id="IPR003594">
    <property type="entry name" value="HATPase_dom"/>
</dbReference>
<dbReference type="AlphaFoldDB" id="A0A7W3UKQ7"/>
<comment type="subcellular location">
    <subcellularLocation>
        <location evidence="2">Membrane</location>
    </subcellularLocation>
</comment>
<keyword evidence="9" id="KW-0902">Two-component regulatory system</keyword>
<dbReference type="InterPro" id="IPR004358">
    <property type="entry name" value="Sig_transdc_His_kin-like_C"/>
</dbReference>
<dbReference type="RefSeq" id="WP_182596051.1">
    <property type="nucleotide sequence ID" value="NZ_JACIVA010000045.1"/>
</dbReference>
<evidence type="ECO:0000256" key="7">
    <source>
        <dbReference type="ARBA" id="ARBA00022777"/>
    </source>
</evidence>
<comment type="caution">
    <text evidence="13">The sequence shown here is derived from an EMBL/GenBank/DDBJ whole genome shotgun (WGS) entry which is preliminary data.</text>
</comment>
<keyword evidence="8 11" id="KW-1133">Transmembrane helix</keyword>
<dbReference type="GO" id="GO:0005886">
    <property type="term" value="C:plasma membrane"/>
    <property type="evidence" value="ECO:0007669"/>
    <property type="project" value="TreeGrafter"/>
</dbReference>
<evidence type="ECO:0000256" key="1">
    <source>
        <dbReference type="ARBA" id="ARBA00000085"/>
    </source>
</evidence>
<dbReference type="SMART" id="SM00387">
    <property type="entry name" value="HATPase_c"/>
    <property type="match status" value="1"/>
</dbReference>
<protein>
    <recommendedName>
        <fullName evidence="3">histidine kinase</fullName>
        <ecNumber evidence="3">2.7.13.3</ecNumber>
    </recommendedName>
</protein>
<evidence type="ECO:0000256" key="6">
    <source>
        <dbReference type="ARBA" id="ARBA00022692"/>
    </source>
</evidence>
<proteinExistence type="predicted"/>
<keyword evidence="5" id="KW-0808">Transferase</keyword>
<dbReference type="Pfam" id="PF02518">
    <property type="entry name" value="HATPase_c"/>
    <property type="match status" value="1"/>
</dbReference>
<dbReference type="PANTHER" id="PTHR45436:SF5">
    <property type="entry name" value="SENSOR HISTIDINE KINASE TRCS"/>
    <property type="match status" value="1"/>
</dbReference>
<evidence type="ECO:0000256" key="5">
    <source>
        <dbReference type="ARBA" id="ARBA00022679"/>
    </source>
</evidence>
<dbReference type="FunFam" id="3.30.565.10:FF:000006">
    <property type="entry name" value="Sensor histidine kinase WalK"/>
    <property type="match status" value="1"/>
</dbReference>
<feature type="transmembrane region" description="Helical" evidence="11">
    <location>
        <begin position="148"/>
        <end position="168"/>
    </location>
</feature>
<dbReference type="Gene3D" id="3.30.565.10">
    <property type="entry name" value="Histidine kinase-like ATPase, C-terminal domain"/>
    <property type="match status" value="1"/>
</dbReference>
<evidence type="ECO:0000256" key="10">
    <source>
        <dbReference type="ARBA" id="ARBA00023136"/>
    </source>
</evidence>
<evidence type="ECO:0000256" key="2">
    <source>
        <dbReference type="ARBA" id="ARBA00004370"/>
    </source>
</evidence>
<sequence>MKKNYSVTAARQLTRLFLGLFITILVVINLVFIVTASDLIYRYADDQAEEVVETIEKDWPINKSHETFLNAYVARQDDDAIEITDGQQKFASPKAHKIFKRISHRNLAIKNLQITRHGIYYLRQEKLHHDRIVKVAINVDDLIKLTGWLLIVTILINIAAIMASIPIIHRLAHRWTRPLTNLSREIDSIVPQNNNLQTLTIPQQPLEVKKVAQSFNQLLKRQYQAMQREKEFIANASHELKTPLAGILGHVNLIRRHGKQHPELVTKSLKYIDQETQRMSQLVNELLILEGHHTKPLTEIALPEIIVDEVRSLQGAYHHKFVMDLQPALLYRITKGDFQSLVHNLLENAAKYSPHNSVIRIQLTSNSDQIILKVADRGQGIAKENRQKVFDRFYREDESHSNKITGSGIGLAIVKAIVEKYHGQITIHDNDPVGTIFTVYLPRQK</sequence>
<dbReference type="InterPro" id="IPR003661">
    <property type="entry name" value="HisK_dim/P_dom"/>
</dbReference>
<keyword evidence="7 13" id="KW-0418">Kinase</keyword>
<reference evidence="13 14" key="1">
    <citation type="submission" date="2020-07" db="EMBL/GenBank/DDBJ databases">
        <title>Description of Limosilactobacillus balticus sp. nov., Limosilactobacillus agrestis sp. nov., Limosilactobacillus albertensis sp. nov., Limosilactobacillus rudii sp. nov., Limosilactobacillus fastidiosus sp. nov., five novel Limosilactobacillus species isolated from the vertebrate gastrointestinal tract, and proposal of 6 subspecies of Limosilactobacillus reuteri adapted to the gastrointestinal tract of specific vertebrate hosts.</title>
        <authorList>
            <person name="Li F."/>
            <person name="Cheng C."/>
            <person name="Zheng J."/>
            <person name="Quevedo R.M."/>
            <person name="Li J."/>
            <person name="Roos S."/>
            <person name="Gaenzle M.G."/>
            <person name="Walter J."/>
        </authorList>
    </citation>
    <scope>NUCLEOTIDE SEQUENCE [LARGE SCALE GENOMIC DNA]</scope>
    <source>
        <strain evidence="13 14">STM2_1</strain>
    </source>
</reference>
<dbReference type="InterPro" id="IPR005467">
    <property type="entry name" value="His_kinase_dom"/>
</dbReference>
<dbReference type="EMBL" id="JACIVA010000045">
    <property type="protein sequence ID" value="MBB1097313.1"/>
    <property type="molecule type" value="Genomic_DNA"/>
</dbReference>
<name>A0A7W3UKQ7_9LACO</name>
<dbReference type="PROSITE" id="PS50109">
    <property type="entry name" value="HIS_KIN"/>
    <property type="match status" value="1"/>
</dbReference>
<dbReference type="InterPro" id="IPR036890">
    <property type="entry name" value="HATPase_C_sf"/>
</dbReference>
<evidence type="ECO:0000256" key="4">
    <source>
        <dbReference type="ARBA" id="ARBA00022553"/>
    </source>
</evidence>
<organism evidence="13 14">
    <name type="scientific">Limosilactobacillus rudii</name>
    <dbReference type="NCBI Taxonomy" id="2759755"/>
    <lineage>
        <taxon>Bacteria</taxon>
        <taxon>Bacillati</taxon>
        <taxon>Bacillota</taxon>
        <taxon>Bacilli</taxon>
        <taxon>Lactobacillales</taxon>
        <taxon>Lactobacillaceae</taxon>
        <taxon>Limosilactobacillus</taxon>
    </lineage>
</organism>
<dbReference type="SUPFAM" id="SSF47384">
    <property type="entry name" value="Homodimeric domain of signal transducing histidine kinase"/>
    <property type="match status" value="1"/>
</dbReference>
<accession>A0A7W3UKQ7</accession>
<dbReference type="Proteomes" id="UP000517106">
    <property type="component" value="Unassembled WGS sequence"/>
</dbReference>
<feature type="transmembrane region" description="Helical" evidence="11">
    <location>
        <begin position="12"/>
        <end position="34"/>
    </location>
</feature>
<gene>
    <name evidence="13" type="ORF">H5S09_05110</name>
</gene>
<evidence type="ECO:0000256" key="8">
    <source>
        <dbReference type="ARBA" id="ARBA00022989"/>
    </source>
</evidence>
<dbReference type="PRINTS" id="PR00344">
    <property type="entry name" value="BCTRLSENSOR"/>
</dbReference>
<keyword evidence="14" id="KW-1185">Reference proteome</keyword>
<dbReference type="CDD" id="cd00082">
    <property type="entry name" value="HisKA"/>
    <property type="match status" value="1"/>
</dbReference>
<evidence type="ECO:0000256" key="3">
    <source>
        <dbReference type="ARBA" id="ARBA00012438"/>
    </source>
</evidence>
<dbReference type="InterPro" id="IPR036097">
    <property type="entry name" value="HisK_dim/P_sf"/>
</dbReference>
<dbReference type="EC" id="2.7.13.3" evidence="3"/>
<comment type="catalytic activity">
    <reaction evidence="1">
        <text>ATP + protein L-histidine = ADP + protein N-phospho-L-histidine.</text>
        <dbReference type="EC" id="2.7.13.3"/>
    </reaction>
</comment>
<evidence type="ECO:0000256" key="9">
    <source>
        <dbReference type="ARBA" id="ARBA00023012"/>
    </source>
</evidence>
<evidence type="ECO:0000256" key="11">
    <source>
        <dbReference type="SAM" id="Phobius"/>
    </source>
</evidence>
<keyword evidence="4" id="KW-0597">Phosphoprotein</keyword>
<dbReference type="InterPro" id="IPR050428">
    <property type="entry name" value="TCS_sensor_his_kinase"/>
</dbReference>
<dbReference type="PANTHER" id="PTHR45436">
    <property type="entry name" value="SENSOR HISTIDINE KINASE YKOH"/>
    <property type="match status" value="1"/>
</dbReference>
<evidence type="ECO:0000313" key="13">
    <source>
        <dbReference type="EMBL" id="MBB1097313.1"/>
    </source>
</evidence>
<evidence type="ECO:0000313" key="14">
    <source>
        <dbReference type="Proteomes" id="UP000517106"/>
    </source>
</evidence>
<dbReference type="Pfam" id="PF00512">
    <property type="entry name" value="HisKA"/>
    <property type="match status" value="1"/>
</dbReference>
<keyword evidence="10 11" id="KW-0472">Membrane</keyword>
<keyword evidence="6 11" id="KW-0812">Transmembrane</keyword>
<dbReference type="SUPFAM" id="SSF55874">
    <property type="entry name" value="ATPase domain of HSP90 chaperone/DNA topoisomerase II/histidine kinase"/>
    <property type="match status" value="1"/>
</dbReference>
<dbReference type="FunFam" id="1.10.287.130:FF:000001">
    <property type="entry name" value="Two-component sensor histidine kinase"/>
    <property type="match status" value="1"/>
</dbReference>
<dbReference type="SMART" id="SM00388">
    <property type="entry name" value="HisKA"/>
    <property type="match status" value="1"/>
</dbReference>
<evidence type="ECO:0000259" key="12">
    <source>
        <dbReference type="PROSITE" id="PS50109"/>
    </source>
</evidence>